<accession>A0ACA9LJS5</accession>
<reference evidence="1" key="1">
    <citation type="submission" date="2021-06" db="EMBL/GenBank/DDBJ databases">
        <authorList>
            <person name="Kallberg Y."/>
            <person name="Tangrot J."/>
            <person name="Rosling A."/>
        </authorList>
    </citation>
    <scope>NUCLEOTIDE SEQUENCE</scope>
    <source>
        <strain evidence="1">28 12/20/2015</strain>
    </source>
</reference>
<name>A0ACA9LJS5_9GLOM</name>
<feature type="non-terminal residue" evidence="1">
    <location>
        <position position="92"/>
    </location>
</feature>
<dbReference type="EMBL" id="CAJVPW010004102">
    <property type="protein sequence ID" value="CAG8535066.1"/>
    <property type="molecule type" value="Genomic_DNA"/>
</dbReference>
<sequence>MKIDKYANNRKRKPVFETKLFYDNIKYYLAYKFNNKDCMLACINWTTPVIEDSVKTKYFYQFSGYDFIDITTINHCVGFIKVDNLYYIIDKE</sequence>
<organism evidence="1 2">
    <name type="scientific">Cetraspora pellucida</name>
    <dbReference type="NCBI Taxonomy" id="1433469"/>
    <lineage>
        <taxon>Eukaryota</taxon>
        <taxon>Fungi</taxon>
        <taxon>Fungi incertae sedis</taxon>
        <taxon>Mucoromycota</taxon>
        <taxon>Glomeromycotina</taxon>
        <taxon>Glomeromycetes</taxon>
        <taxon>Diversisporales</taxon>
        <taxon>Gigasporaceae</taxon>
        <taxon>Cetraspora</taxon>
    </lineage>
</organism>
<comment type="caution">
    <text evidence="1">The sequence shown here is derived from an EMBL/GenBank/DDBJ whole genome shotgun (WGS) entry which is preliminary data.</text>
</comment>
<evidence type="ECO:0000313" key="2">
    <source>
        <dbReference type="Proteomes" id="UP000789366"/>
    </source>
</evidence>
<protein>
    <submittedName>
        <fullName evidence="1">8317_t:CDS:1</fullName>
    </submittedName>
</protein>
<gene>
    <name evidence="1" type="ORF">SPELUC_LOCUS4541</name>
</gene>
<keyword evidence="2" id="KW-1185">Reference proteome</keyword>
<proteinExistence type="predicted"/>
<dbReference type="Proteomes" id="UP000789366">
    <property type="component" value="Unassembled WGS sequence"/>
</dbReference>
<evidence type="ECO:0000313" key="1">
    <source>
        <dbReference type="EMBL" id="CAG8535066.1"/>
    </source>
</evidence>